<gene>
    <name evidence="2" type="ORF">A5880_000496</name>
    <name evidence="1" type="ORF">A5880_002598</name>
</gene>
<dbReference type="OrthoDB" id="9801008at2"/>
<evidence type="ECO:0008006" key="4">
    <source>
        <dbReference type="Google" id="ProtNLM"/>
    </source>
</evidence>
<evidence type="ECO:0000313" key="1">
    <source>
        <dbReference type="EMBL" id="MEI5995008.1"/>
    </source>
</evidence>
<comment type="caution">
    <text evidence="2">The sequence shown here is derived from an EMBL/GenBank/DDBJ whole genome shotgun (WGS) entry which is preliminary data.</text>
</comment>
<keyword evidence="3" id="KW-1185">Reference proteome</keyword>
<name>A0A242CHU1_9ENTE</name>
<evidence type="ECO:0000313" key="3">
    <source>
        <dbReference type="Proteomes" id="UP000195139"/>
    </source>
</evidence>
<accession>A0A242CHU1</accession>
<dbReference type="EMBL" id="NGLE02000001">
    <property type="protein sequence ID" value="MEI5995008.1"/>
    <property type="molecule type" value="Genomic_DNA"/>
</dbReference>
<dbReference type="EMBL" id="NGLE01000001">
    <property type="protein sequence ID" value="OTO09813.1"/>
    <property type="molecule type" value="Genomic_DNA"/>
</dbReference>
<dbReference type="RefSeq" id="WP_086329435.1">
    <property type="nucleotide sequence ID" value="NZ_NGLE02000001.1"/>
</dbReference>
<evidence type="ECO:0000313" key="2">
    <source>
        <dbReference type="EMBL" id="OTO09813.1"/>
    </source>
</evidence>
<dbReference type="STRING" id="1834181.A5880_000496"/>
<sequence>MEKKWIVLSMILIIGYSISISGKKGEAENVVITVGKSETFKYTEIETAMNYVKNEFKGFTNCELTKLYYNEEKSNMEIKNYFIENQEIERIKNTDKNDFIVLYSDFDVGLEEDPHSSFMPGANYKGWMWLLRKGTFLKKWQIVRSGV</sequence>
<protein>
    <recommendedName>
        <fullName evidence="4">DUF4829 domain-containing protein</fullName>
    </recommendedName>
</protein>
<proteinExistence type="predicted"/>
<dbReference type="AlphaFoldDB" id="A0A242CHU1"/>
<reference evidence="2" key="1">
    <citation type="submission" date="2017-05" db="EMBL/GenBank/DDBJ databases">
        <title>The Genome Sequence of Enterococcus sp. 4G2_DIV0659.</title>
        <authorList>
            <consortium name="The Broad Institute Genomics Platform"/>
            <consortium name="The Broad Institute Genomic Center for Infectious Diseases"/>
            <person name="Earl A."/>
            <person name="Manson A."/>
            <person name="Schwartman J."/>
            <person name="Gilmore M."/>
            <person name="Abouelleil A."/>
            <person name="Cao P."/>
            <person name="Chapman S."/>
            <person name="Cusick C."/>
            <person name="Shea T."/>
            <person name="Young S."/>
            <person name="Neafsey D."/>
            <person name="Nusbaum C."/>
            <person name="Birren B."/>
        </authorList>
    </citation>
    <scope>NUCLEOTIDE SEQUENCE [LARGE SCALE GENOMIC DNA]</scope>
    <source>
        <strain evidence="2">4G2_DIV0659</strain>
    </source>
</reference>
<organism evidence="2">
    <name type="scientific">Candidatus Enterococcus mansonii</name>
    <dbReference type="NCBI Taxonomy" id="1834181"/>
    <lineage>
        <taxon>Bacteria</taxon>
        <taxon>Bacillati</taxon>
        <taxon>Bacillota</taxon>
        <taxon>Bacilli</taxon>
        <taxon>Lactobacillales</taxon>
        <taxon>Enterococcaceae</taxon>
        <taxon>Enterococcus</taxon>
    </lineage>
</organism>
<reference evidence="1 3" key="2">
    <citation type="submission" date="2018-07" db="EMBL/GenBank/DDBJ databases">
        <title>The Genome Sequence of Enterococcus sp. DIV0659b.</title>
        <authorList>
            <consortium name="The Broad Institute Genomics Platform"/>
            <consortium name="The Broad Institute Genomic Center for Infectious Diseases"/>
            <person name="Earl A."/>
            <person name="Manson A."/>
            <person name="Schwartman J."/>
            <person name="Gilmore M."/>
            <person name="Abouelleil A."/>
            <person name="Cao P."/>
            <person name="Chapman S."/>
            <person name="Cusick C."/>
            <person name="Shea T."/>
            <person name="Young S."/>
            <person name="Neafsey D."/>
            <person name="Nusbaum C."/>
            <person name="Birren B."/>
        </authorList>
    </citation>
    <scope>NUCLEOTIDE SEQUENCE [LARGE SCALE GENOMIC DNA]</scope>
    <source>
        <strain evidence="1 3">4G2_DIV0659</strain>
    </source>
</reference>
<dbReference type="Proteomes" id="UP000195139">
    <property type="component" value="Unassembled WGS sequence"/>
</dbReference>